<feature type="transmembrane region" description="Helical" evidence="10">
    <location>
        <begin position="7"/>
        <end position="27"/>
    </location>
</feature>
<accession>A0A420YGB4</accession>
<dbReference type="InterPro" id="IPR002401">
    <property type="entry name" value="Cyt_P450_E_grp-I"/>
</dbReference>
<dbReference type="OrthoDB" id="1470350at2759"/>
<keyword evidence="5 9" id="KW-0560">Oxidoreductase</keyword>
<protein>
    <recommendedName>
        <fullName evidence="13">Benzoate 4-monooxygenase cytochrome P450</fullName>
    </recommendedName>
</protein>
<dbReference type="PANTHER" id="PTHR24305">
    <property type="entry name" value="CYTOCHROME P450"/>
    <property type="match status" value="1"/>
</dbReference>
<comment type="cofactor">
    <cofactor evidence="1 8">
        <name>heme</name>
        <dbReference type="ChEBI" id="CHEBI:30413"/>
    </cofactor>
</comment>
<dbReference type="PANTHER" id="PTHR24305:SF237">
    <property type="entry name" value="CYTOCHROME P450 MONOOXYGENASE ATNE-RELATED"/>
    <property type="match status" value="1"/>
</dbReference>
<feature type="binding site" description="axial binding residue" evidence="8">
    <location>
        <position position="461"/>
    </location>
    <ligand>
        <name>heme</name>
        <dbReference type="ChEBI" id="CHEBI:30413"/>
    </ligand>
    <ligandPart>
        <name>Fe</name>
        <dbReference type="ChEBI" id="CHEBI:18248"/>
    </ligandPart>
</feature>
<evidence type="ECO:0000313" key="11">
    <source>
        <dbReference type="EMBL" id="RKU46901.1"/>
    </source>
</evidence>
<dbReference type="PRINTS" id="PR00463">
    <property type="entry name" value="EP450I"/>
</dbReference>
<dbReference type="CDD" id="cd11061">
    <property type="entry name" value="CYP67-like"/>
    <property type="match status" value="1"/>
</dbReference>
<dbReference type="Pfam" id="PF00067">
    <property type="entry name" value="p450"/>
    <property type="match status" value="1"/>
</dbReference>
<dbReference type="GO" id="GO:0004497">
    <property type="term" value="F:monooxygenase activity"/>
    <property type="evidence" value="ECO:0007669"/>
    <property type="project" value="UniProtKB-KW"/>
</dbReference>
<evidence type="ECO:0000313" key="12">
    <source>
        <dbReference type="Proteomes" id="UP000275385"/>
    </source>
</evidence>
<dbReference type="InterPro" id="IPR050121">
    <property type="entry name" value="Cytochrome_P450_monoxygenase"/>
</dbReference>
<evidence type="ECO:0000256" key="8">
    <source>
        <dbReference type="PIRSR" id="PIRSR602401-1"/>
    </source>
</evidence>
<evidence type="ECO:0000256" key="7">
    <source>
        <dbReference type="ARBA" id="ARBA00023033"/>
    </source>
</evidence>
<evidence type="ECO:0000256" key="9">
    <source>
        <dbReference type="RuleBase" id="RU000461"/>
    </source>
</evidence>
<evidence type="ECO:0000256" key="5">
    <source>
        <dbReference type="ARBA" id="ARBA00023002"/>
    </source>
</evidence>
<keyword evidence="10" id="KW-0472">Membrane</keyword>
<name>A0A420YGB4_9PEZI</name>
<evidence type="ECO:0000256" key="10">
    <source>
        <dbReference type="SAM" id="Phobius"/>
    </source>
</evidence>
<evidence type="ECO:0000256" key="3">
    <source>
        <dbReference type="ARBA" id="ARBA00022617"/>
    </source>
</evidence>
<proteinExistence type="inferred from homology"/>
<keyword evidence="6 8" id="KW-0408">Iron</keyword>
<dbReference type="InterPro" id="IPR001128">
    <property type="entry name" value="Cyt_P450"/>
</dbReference>
<keyword evidence="12" id="KW-1185">Reference proteome</keyword>
<dbReference type="STRING" id="177199.A0A420YGB4"/>
<keyword evidence="3 8" id="KW-0349">Heme</keyword>
<dbReference type="GO" id="GO:0020037">
    <property type="term" value="F:heme binding"/>
    <property type="evidence" value="ECO:0007669"/>
    <property type="project" value="InterPro"/>
</dbReference>
<evidence type="ECO:0000256" key="1">
    <source>
        <dbReference type="ARBA" id="ARBA00001971"/>
    </source>
</evidence>
<evidence type="ECO:0000256" key="2">
    <source>
        <dbReference type="ARBA" id="ARBA00010617"/>
    </source>
</evidence>
<dbReference type="GO" id="GO:0005506">
    <property type="term" value="F:iron ion binding"/>
    <property type="evidence" value="ECO:0007669"/>
    <property type="project" value="InterPro"/>
</dbReference>
<organism evidence="11 12">
    <name type="scientific">Coniochaeta pulveracea</name>
    <dbReference type="NCBI Taxonomy" id="177199"/>
    <lineage>
        <taxon>Eukaryota</taxon>
        <taxon>Fungi</taxon>
        <taxon>Dikarya</taxon>
        <taxon>Ascomycota</taxon>
        <taxon>Pezizomycotina</taxon>
        <taxon>Sordariomycetes</taxon>
        <taxon>Sordariomycetidae</taxon>
        <taxon>Coniochaetales</taxon>
        <taxon>Coniochaetaceae</taxon>
        <taxon>Coniochaeta</taxon>
    </lineage>
</organism>
<dbReference type="InterPro" id="IPR017972">
    <property type="entry name" value="Cyt_P450_CS"/>
</dbReference>
<keyword evidence="10" id="KW-0812">Transmembrane</keyword>
<dbReference type="EMBL" id="QVQW01000011">
    <property type="protein sequence ID" value="RKU46901.1"/>
    <property type="molecule type" value="Genomic_DNA"/>
</dbReference>
<dbReference type="InterPro" id="IPR036396">
    <property type="entry name" value="Cyt_P450_sf"/>
</dbReference>
<evidence type="ECO:0008006" key="13">
    <source>
        <dbReference type="Google" id="ProtNLM"/>
    </source>
</evidence>
<keyword evidence="10" id="KW-1133">Transmembrane helix</keyword>
<evidence type="ECO:0000256" key="4">
    <source>
        <dbReference type="ARBA" id="ARBA00022723"/>
    </source>
</evidence>
<sequence>MSQPNTVLVGFTLVVAYVIVTAIYRLYFHPLAKFPGPFWARLTGIPAWWHSRNQDRHLWLLQLQEQYGTTFRYTPNSVVINTPTGYRTIFGPKGNVRKSDYYKVWPRTEDTVNTWSTTSIVQHGRKRRVLNFAFSESALRSAETFIQKNVDRWLDLLGQQKNEGDELTKPMDMEHQVTYLVFDILGDLAFGKCFDMKEPESKLRHVPEMMIGFMELVHPIAWSPIGDFWIWLKPRGLDKLIPKIAPPAVLNWQKFVDDSLATRTQKQQQLESRPLPDSEVRKDFFHWLFNAKDPETGHGYSLPELYAECELLIIAGSDTTAIVISAAFFYLSRHPAIQEKLAREIASTFSSYDEIKAGPKLQNCKYLTAFLHEAMRMAPPVAAEPPRMVREGGTTVDGHYFPEGTLLSTAFWAQHYNADYYPEPLRFRPERWILGEEGNTAESVALAEKAFCAFSTGSRGCVGKNMAWLEMRIVLAKTLWRYEIIKDPKSNLGGGSRDGRPGRRVEDQYQIYEMFVANRKGPMVQLRERAH</sequence>
<dbReference type="AlphaFoldDB" id="A0A420YGB4"/>
<dbReference type="Proteomes" id="UP000275385">
    <property type="component" value="Unassembled WGS sequence"/>
</dbReference>
<keyword evidence="4 8" id="KW-0479">Metal-binding</keyword>
<dbReference type="Gene3D" id="1.10.630.10">
    <property type="entry name" value="Cytochrome P450"/>
    <property type="match status" value="1"/>
</dbReference>
<reference evidence="11 12" key="1">
    <citation type="submission" date="2018-08" db="EMBL/GenBank/DDBJ databases">
        <title>Draft genome of the lignicolous fungus Coniochaeta pulveracea.</title>
        <authorList>
            <person name="Borstlap C.J."/>
            <person name="De Witt R.N."/>
            <person name="Botha A."/>
            <person name="Volschenk H."/>
        </authorList>
    </citation>
    <scope>NUCLEOTIDE SEQUENCE [LARGE SCALE GENOMIC DNA]</scope>
    <source>
        <strain evidence="11 12">CAB683</strain>
    </source>
</reference>
<comment type="caution">
    <text evidence="11">The sequence shown here is derived from an EMBL/GenBank/DDBJ whole genome shotgun (WGS) entry which is preliminary data.</text>
</comment>
<evidence type="ECO:0000256" key="6">
    <source>
        <dbReference type="ARBA" id="ARBA00023004"/>
    </source>
</evidence>
<dbReference type="PRINTS" id="PR00385">
    <property type="entry name" value="P450"/>
</dbReference>
<keyword evidence="7 9" id="KW-0503">Monooxygenase</keyword>
<comment type="similarity">
    <text evidence="2 9">Belongs to the cytochrome P450 family.</text>
</comment>
<dbReference type="SUPFAM" id="SSF48264">
    <property type="entry name" value="Cytochrome P450"/>
    <property type="match status" value="1"/>
</dbReference>
<gene>
    <name evidence="11" type="ORF">DL546_001443</name>
</gene>
<dbReference type="GO" id="GO:0016705">
    <property type="term" value="F:oxidoreductase activity, acting on paired donors, with incorporation or reduction of molecular oxygen"/>
    <property type="evidence" value="ECO:0007669"/>
    <property type="project" value="InterPro"/>
</dbReference>
<dbReference type="PROSITE" id="PS00086">
    <property type="entry name" value="CYTOCHROME_P450"/>
    <property type="match status" value="1"/>
</dbReference>